<dbReference type="InterPro" id="IPR023227">
    <property type="entry name" value="SAM_OH_AdoTrfase_C_sf"/>
</dbReference>
<reference evidence="5" key="1">
    <citation type="journal article" date="2014" name="Front. Microbiol.">
        <title>High frequency of phylogenetically diverse reductive dehalogenase-homologous genes in deep subseafloor sedimentary metagenomes.</title>
        <authorList>
            <person name="Kawai M."/>
            <person name="Futagami T."/>
            <person name="Toyoda A."/>
            <person name="Takaki Y."/>
            <person name="Nishi S."/>
            <person name="Hori S."/>
            <person name="Arai W."/>
            <person name="Tsubouchi T."/>
            <person name="Morono Y."/>
            <person name="Uchiyama I."/>
            <person name="Ito T."/>
            <person name="Fujiyama A."/>
            <person name="Inagaki F."/>
            <person name="Takami H."/>
        </authorList>
    </citation>
    <scope>NUCLEOTIDE SEQUENCE</scope>
    <source>
        <strain evidence="5">Expedition CK06-06</strain>
    </source>
</reference>
<evidence type="ECO:0000313" key="5">
    <source>
        <dbReference type="EMBL" id="GAH09086.1"/>
    </source>
</evidence>
<dbReference type="SUPFAM" id="SSF102522">
    <property type="entry name" value="Bacterial fluorinating enzyme, N-terminal domain"/>
    <property type="match status" value="1"/>
</dbReference>
<feature type="non-terminal residue" evidence="5">
    <location>
        <position position="237"/>
    </location>
</feature>
<organism evidence="5">
    <name type="scientific">marine sediment metagenome</name>
    <dbReference type="NCBI Taxonomy" id="412755"/>
    <lineage>
        <taxon>unclassified sequences</taxon>
        <taxon>metagenomes</taxon>
        <taxon>ecological metagenomes</taxon>
    </lineage>
</organism>
<proteinExistence type="inferred from homology"/>
<dbReference type="Gene3D" id="3.40.50.10790">
    <property type="entry name" value="S-adenosyl-l-methionine hydroxide adenosyltransferase, N-terminal"/>
    <property type="match status" value="1"/>
</dbReference>
<dbReference type="PIRSF" id="PIRSF006779">
    <property type="entry name" value="UCP006779"/>
    <property type="match status" value="1"/>
</dbReference>
<dbReference type="PANTHER" id="PTHR35092:SF1">
    <property type="entry name" value="CHLORINASE MJ1651"/>
    <property type="match status" value="1"/>
</dbReference>
<evidence type="ECO:0000256" key="2">
    <source>
        <dbReference type="ARBA" id="ARBA00024035"/>
    </source>
</evidence>
<gene>
    <name evidence="5" type="ORF">S01H4_51950</name>
</gene>
<dbReference type="AlphaFoldDB" id="X1CL25"/>
<name>X1CL25_9ZZZZ</name>
<comment type="caution">
    <text evidence="5">The sequence shown here is derived from an EMBL/GenBank/DDBJ whole genome shotgun (WGS) entry which is preliminary data.</text>
</comment>
<dbReference type="Pfam" id="PF20257">
    <property type="entry name" value="SAM_HAT_C"/>
    <property type="match status" value="1"/>
</dbReference>
<feature type="domain" description="S-adenosyl-l-methionine hydroxide adenosyltransferase N-terminal" evidence="3">
    <location>
        <begin position="4"/>
        <end position="143"/>
    </location>
</feature>
<dbReference type="SUPFAM" id="SSF101852">
    <property type="entry name" value="Bacterial fluorinating enzyme, C-terminal domain"/>
    <property type="match status" value="1"/>
</dbReference>
<evidence type="ECO:0000256" key="1">
    <source>
        <dbReference type="ARBA" id="ARBA00022691"/>
    </source>
</evidence>
<dbReference type="EMBL" id="BART01029637">
    <property type="protein sequence ID" value="GAH09086.1"/>
    <property type="molecule type" value="Genomic_DNA"/>
</dbReference>
<dbReference type="InterPro" id="IPR023228">
    <property type="entry name" value="SAM_OH_AdoTrfase_N_sf"/>
</dbReference>
<dbReference type="Gene3D" id="2.40.30.90">
    <property type="entry name" value="Bacterial fluorinating enzyme like"/>
    <property type="match status" value="1"/>
</dbReference>
<protein>
    <submittedName>
        <fullName evidence="5">Uncharacterized protein</fullName>
    </submittedName>
</protein>
<keyword evidence="1" id="KW-0949">S-adenosyl-L-methionine</keyword>
<dbReference type="InterPro" id="IPR002747">
    <property type="entry name" value="SAM_OH_AdoTrfase"/>
</dbReference>
<sequence>MKIITFLSDFGAKDWFVAAVKGEILKINKNAFIVDITHASVPHDIRSAAFILKSVYKNFPTGTVHLAVVDPGVGSERKPIIVKSSGYFFVGPDNGIFSYIYNEDAQVYAIAVKESTSSTFHARDIFGPVAAKLSTDVDPEHLGTKIRDYTTFEFPRSRKKGVKIYGEIIYIDHFGNCITNILNTIDIRELFLSKKRIKVKKFYGEGCPDEIICVKGSSGYYEIACNKGSTCDFLGAT</sequence>
<dbReference type="PANTHER" id="PTHR35092">
    <property type="entry name" value="CHLORINASE MJ1651"/>
    <property type="match status" value="1"/>
</dbReference>
<dbReference type="Pfam" id="PF01887">
    <property type="entry name" value="SAM_HAT_N"/>
    <property type="match status" value="1"/>
</dbReference>
<dbReference type="InterPro" id="IPR046470">
    <property type="entry name" value="SAM_HAT_C"/>
</dbReference>
<accession>X1CL25</accession>
<feature type="domain" description="S-adenosyl-l-methionine hydroxide adenosyltransferase C-terminal" evidence="4">
    <location>
        <begin position="166"/>
        <end position="235"/>
    </location>
</feature>
<evidence type="ECO:0000259" key="3">
    <source>
        <dbReference type="Pfam" id="PF01887"/>
    </source>
</evidence>
<dbReference type="InterPro" id="IPR046469">
    <property type="entry name" value="SAM_HAT_N"/>
</dbReference>
<evidence type="ECO:0000259" key="4">
    <source>
        <dbReference type="Pfam" id="PF20257"/>
    </source>
</evidence>
<comment type="similarity">
    <text evidence="2">Belongs to the SAM hydrolase / SAM-dependent halogenase family.</text>
</comment>